<proteinExistence type="predicted"/>
<comment type="caution">
    <text evidence="2">The sequence shown here is derived from an EMBL/GenBank/DDBJ whole genome shotgun (WGS) entry which is preliminary data.</text>
</comment>
<keyword evidence="1" id="KW-0732">Signal</keyword>
<keyword evidence="3" id="KW-1185">Reference proteome</keyword>
<evidence type="ECO:0000313" key="3">
    <source>
        <dbReference type="Proteomes" id="UP001166293"/>
    </source>
</evidence>
<sequence>MTPVSARLFALFVLSIVVGTNSHAEGVWTDLEVCRAATKVYFFLDQAPVDVEGQQGFWTFESQAGNRYTCHILDEMAVFVWTNKSGERMSSVSTRVSQTGSELTVKTDLAQEKFAEPLRP</sequence>
<feature type="chain" id="PRO_5046111496" evidence="1">
    <location>
        <begin position="25"/>
        <end position="120"/>
    </location>
</feature>
<dbReference type="Proteomes" id="UP001166293">
    <property type="component" value="Unassembled WGS sequence"/>
</dbReference>
<feature type="signal peptide" evidence="1">
    <location>
        <begin position="1"/>
        <end position="24"/>
    </location>
</feature>
<organism evidence="2 3">
    <name type="scientific">Thalassococcus arenae</name>
    <dbReference type="NCBI Taxonomy" id="2851652"/>
    <lineage>
        <taxon>Bacteria</taxon>
        <taxon>Pseudomonadati</taxon>
        <taxon>Pseudomonadota</taxon>
        <taxon>Alphaproteobacteria</taxon>
        <taxon>Rhodobacterales</taxon>
        <taxon>Roseobacteraceae</taxon>
        <taxon>Thalassococcus</taxon>
    </lineage>
</organism>
<accession>A0ABS6NCG1</accession>
<gene>
    <name evidence="2" type="ORF">KUH32_18275</name>
</gene>
<reference evidence="2" key="1">
    <citation type="submission" date="2021-06" db="EMBL/GenBank/DDBJ databases">
        <title>Thalassococcus sp. CAU 1522 isolated from sea sand, Republic of Korea.</title>
        <authorList>
            <person name="Kim W."/>
        </authorList>
    </citation>
    <scope>NUCLEOTIDE SEQUENCE</scope>
    <source>
        <strain evidence="2">CAU 1522</strain>
    </source>
</reference>
<evidence type="ECO:0000256" key="1">
    <source>
        <dbReference type="SAM" id="SignalP"/>
    </source>
</evidence>
<evidence type="ECO:0000313" key="2">
    <source>
        <dbReference type="EMBL" id="MBV2361717.1"/>
    </source>
</evidence>
<dbReference type="RefSeq" id="WP_217780107.1">
    <property type="nucleotide sequence ID" value="NZ_JAHRWL010000004.1"/>
</dbReference>
<name>A0ABS6NCG1_9RHOB</name>
<dbReference type="EMBL" id="JAHRWL010000004">
    <property type="protein sequence ID" value="MBV2361717.1"/>
    <property type="molecule type" value="Genomic_DNA"/>
</dbReference>
<protein>
    <submittedName>
        <fullName evidence="2">Uncharacterized protein</fullName>
    </submittedName>
</protein>